<accession>A0A8E2WAI4</accession>
<reference evidence="2 3" key="1">
    <citation type="submission" date="2018-05" db="EMBL/GenBank/DDBJ databases">
        <title>Genomic Encyclopedia of Type Strains, Phase IV (KMG-IV): sequencing the most valuable type-strain genomes for metagenomic binning, comparative biology and taxonomic classification.</title>
        <authorList>
            <person name="Goeker M."/>
        </authorList>
    </citation>
    <scope>NUCLEOTIDE SEQUENCE [LARGE SCALE GENOMIC DNA]</scope>
    <source>
        <strain evidence="2 3">DSM 2626</strain>
    </source>
</reference>
<evidence type="ECO:0000313" key="3">
    <source>
        <dbReference type="Proteomes" id="UP000245631"/>
    </source>
</evidence>
<gene>
    <name evidence="2" type="ORF">C8D77_111147</name>
</gene>
<dbReference type="GeneID" id="61054920"/>
<dbReference type="EMBL" id="QGGH01000011">
    <property type="protein sequence ID" value="PWJ88424.1"/>
    <property type="molecule type" value="Genomic_DNA"/>
</dbReference>
<feature type="region of interest" description="Disordered" evidence="1">
    <location>
        <begin position="273"/>
        <end position="305"/>
    </location>
</feature>
<proteinExistence type="predicted"/>
<feature type="region of interest" description="Disordered" evidence="1">
    <location>
        <begin position="214"/>
        <end position="233"/>
    </location>
</feature>
<protein>
    <submittedName>
        <fullName evidence="2">Uncharacterized protein</fullName>
    </submittedName>
</protein>
<dbReference type="Proteomes" id="UP000245631">
    <property type="component" value="Unassembled WGS sequence"/>
</dbReference>
<sequence>MTDQYAKWRQLLKLAGGDCRELTRDQLALVGVSVDSPESGFYRNRAFKGGELLPVAIWRDAAGATICLQGGKEADADKVWNYACRNPITEALYHSVLAGGAWPDEPPTVAKDHNQPSKTGDVHKDLTAELAAEKEMAEAFLKKPITTQEQADQSAIWSKRLAAIAKKATDLHRVEKQPSLDEGRKVDDKWRDLKEQPAELSKRLKRHMDAFLQEQDRIEQERQRKAREEADKIRREAEDAARKVAEAERAAIDAATAGGVAASFEAEAALEADRQAKQREAEKLAQQAADAERETQARNANAGRTGARVALRTFVSARVVDYEKALLALKDHPEMKTLVEQLANRAVKAGLEVAGVERMEEKRAA</sequence>
<organism evidence="2 3">
    <name type="scientific">Rhizobium loti</name>
    <name type="common">Mesorhizobium loti</name>
    <dbReference type="NCBI Taxonomy" id="381"/>
    <lineage>
        <taxon>Bacteria</taxon>
        <taxon>Pseudomonadati</taxon>
        <taxon>Pseudomonadota</taxon>
        <taxon>Alphaproteobacteria</taxon>
        <taxon>Hyphomicrobiales</taxon>
        <taxon>Phyllobacteriaceae</taxon>
        <taxon>Mesorhizobium</taxon>
    </lineage>
</organism>
<dbReference type="AlphaFoldDB" id="A0A8E2WAI4"/>
<evidence type="ECO:0000256" key="1">
    <source>
        <dbReference type="SAM" id="MobiDB-lite"/>
    </source>
</evidence>
<comment type="caution">
    <text evidence="2">The sequence shown here is derived from an EMBL/GenBank/DDBJ whole genome shotgun (WGS) entry which is preliminary data.</text>
</comment>
<dbReference type="RefSeq" id="WP_109670496.1">
    <property type="nucleotide sequence ID" value="NZ_QGGH01000011.1"/>
</dbReference>
<evidence type="ECO:0000313" key="2">
    <source>
        <dbReference type="EMBL" id="PWJ88424.1"/>
    </source>
</evidence>
<name>A0A8E2WAI4_RHILI</name>
<feature type="compositionally biased region" description="Basic and acidic residues" evidence="1">
    <location>
        <begin position="273"/>
        <end position="283"/>
    </location>
</feature>